<keyword evidence="3" id="KW-1185">Reference proteome</keyword>
<comment type="caution">
    <text evidence="2">The sequence shown here is derived from an EMBL/GenBank/DDBJ whole genome shotgun (WGS) entry which is preliminary data.</text>
</comment>
<dbReference type="EMBL" id="BOMW01000074">
    <property type="protein sequence ID" value="GIF09071.1"/>
    <property type="molecule type" value="Genomic_DNA"/>
</dbReference>
<accession>A0A919NDD4</accession>
<evidence type="ECO:0008006" key="4">
    <source>
        <dbReference type="Google" id="ProtNLM"/>
    </source>
</evidence>
<feature type="compositionally biased region" description="Basic and acidic residues" evidence="1">
    <location>
        <begin position="147"/>
        <end position="156"/>
    </location>
</feature>
<dbReference type="AlphaFoldDB" id="A0A919NDD4"/>
<gene>
    <name evidence="2" type="ORF">Asi03nite_66090</name>
</gene>
<sequence length="162" mass="16961">MVEASVVAGMVIAWAVRKARKAAGRADETVDAAIDAGADRLHDLVLSRLGGPVQDDLAEEAASESGQVSELTRQQVELAVAAAARRDETFAKTVTDLLEQLRQAERTAGTQVLAAPGSAVFTGDVTATAYDDATAIGQAGTVNIGRRQREEPDPRQPGRSGH</sequence>
<protein>
    <recommendedName>
        <fullName evidence="4">Chromosome partitioning protein</fullName>
    </recommendedName>
</protein>
<dbReference type="Proteomes" id="UP000629619">
    <property type="component" value="Unassembled WGS sequence"/>
</dbReference>
<evidence type="ECO:0000313" key="3">
    <source>
        <dbReference type="Proteomes" id="UP000629619"/>
    </source>
</evidence>
<organism evidence="2 3">
    <name type="scientific">Actinoplanes siamensis</name>
    <dbReference type="NCBI Taxonomy" id="1223317"/>
    <lineage>
        <taxon>Bacteria</taxon>
        <taxon>Bacillati</taxon>
        <taxon>Actinomycetota</taxon>
        <taxon>Actinomycetes</taxon>
        <taxon>Micromonosporales</taxon>
        <taxon>Micromonosporaceae</taxon>
        <taxon>Actinoplanes</taxon>
    </lineage>
</organism>
<proteinExistence type="predicted"/>
<evidence type="ECO:0000256" key="1">
    <source>
        <dbReference type="SAM" id="MobiDB-lite"/>
    </source>
</evidence>
<evidence type="ECO:0000313" key="2">
    <source>
        <dbReference type="EMBL" id="GIF09071.1"/>
    </source>
</evidence>
<reference evidence="2" key="1">
    <citation type="submission" date="2021-01" db="EMBL/GenBank/DDBJ databases">
        <title>Whole genome shotgun sequence of Actinoplanes siamensis NBRC 109076.</title>
        <authorList>
            <person name="Komaki H."/>
            <person name="Tamura T."/>
        </authorList>
    </citation>
    <scope>NUCLEOTIDE SEQUENCE</scope>
    <source>
        <strain evidence="2">NBRC 109076</strain>
    </source>
</reference>
<name>A0A919NDD4_9ACTN</name>
<feature type="region of interest" description="Disordered" evidence="1">
    <location>
        <begin position="140"/>
        <end position="162"/>
    </location>
</feature>